<accession>A0AAV4YPI8</accession>
<evidence type="ECO:0000313" key="2">
    <source>
        <dbReference type="EMBL" id="GJA42888.1"/>
    </source>
</evidence>
<feature type="chain" id="PRO_5043405599" description="Lipoprotein" evidence="1">
    <location>
        <begin position="20"/>
        <end position="59"/>
    </location>
</feature>
<dbReference type="EMBL" id="BPNI01000108">
    <property type="protein sequence ID" value="GJA42888.1"/>
    <property type="molecule type" value="Genomic_DNA"/>
</dbReference>
<feature type="signal peptide" evidence="1">
    <location>
        <begin position="1"/>
        <end position="19"/>
    </location>
</feature>
<reference evidence="2" key="1">
    <citation type="submission" date="2021-07" db="EMBL/GenBank/DDBJ databases">
        <title>Draft genome sequence of carbapenem-resistant Aeromonas spp. in Japan.</title>
        <authorList>
            <person name="Maehana S."/>
            <person name="Suzuki M."/>
            <person name="Kitasato H."/>
        </authorList>
    </citation>
    <scope>NUCLEOTIDE SEQUENCE</scope>
    <source>
        <strain evidence="2">KAM343</strain>
    </source>
</reference>
<evidence type="ECO:0000256" key="1">
    <source>
        <dbReference type="SAM" id="SignalP"/>
    </source>
</evidence>
<keyword evidence="1" id="KW-0732">Signal</keyword>
<organism evidence="2 3">
    <name type="scientific">Aeromonas caviae</name>
    <name type="common">Aeromonas punctata</name>
    <dbReference type="NCBI Taxonomy" id="648"/>
    <lineage>
        <taxon>Bacteria</taxon>
        <taxon>Pseudomonadati</taxon>
        <taxon>Pseudomonadota</taxon>
        <taxon>Gammaproteobacteria</taxon>
        <taxon>Aeromonadales</taxon>
        <taxon>Aeromonadaceae</taxon>
        <taxon>Aeromonas</taxon>
    </lineage>
</organism>
<dbReference type="PROSITE" id="PS51257">
    <property type="entry name" value="PROKAR_LIPOPROTEIN"/>
    <property type="match status" value="1"/>
</dbReference>
<evidence type="ECO:0008006" key="4">
    <source>
        <dbReference type="Google" id="ProtNLM"/>
    </source>
</evidence>
<evidence type="ECO:0000313" key="3">
    <source>
        <dbReference type="Proteomes" id="UP000886939"/>
    </source>
</evidence>
<name>A0AAV4YPI8_AERCA</name>
<gene>
    <name evidence="2" type="ORF">KAM343_36840</name>
</gene>
<comment type="caution">
    <text evidence="2">The sequence shown here is derived from an EMBL/GenBank/DDBJ whole genome shotgun (WGS) entry which is preliminary data.</text>
</comment>
<protein>
    <recommendedName>
        <fullName evidence="4">Lipoprotein</fullName>
    </recommendedName>
</protein>
<sequence>MKKRATLLYPLLTTLLLTACGGGGGSGGSEKPTEPTRAAGLYMNRNQQPGEPHCEECGQ</sequence>
<dbReference type="AlphaFoldDB" id="A0AAV4YPI8"/>
<dbReference type="Proteomes" id="UP000886939">
    <property type="component" value="Unassembled WGS sequence"/>
</dbReference>
<proteinExistence type="predicted"/>